<organism evidence="2 3">
    <name type="scientific">Caulifigura coniformis</name>
    <dbReference type="NCBI Taxonomy" id="2527983"/>
    <lineage>
        <taxon>Bacteria</taxon>
        <taxon>Pseudomonadati</taxon>
        <taxon>Planctomycetota</taxon>
        <taxon>Planctomycetia</taxon>
        <taxon>Planctomycetales</taxon>
        <taxon>Planctomycetaceae</taxon>
        <taxon>Caulifigura</taxon>
    </lineage>
</organism>
<reference evidence="2 3" key="1">
    <citation type="submission" date="2019-02" db="EMBL/GenBank/DDBJ databases">
        <title>Deep-cultivation of Planctomycetes and their phenomic and genomic characterization uncovers novel biology.</title>
        <authorList>
            <person name="Wiegand S."/>
            <person name="Jogler M."/>
            <person name="Boedeker C."/>
            <person name="Pinto D."/>
            <person name="Vollmers J."/>
            <person name="Rivas-Marin E."/>
            <person name="Kohn T."/>
            <person name="Peeters S.H."/>
            <person name="Heuer A."/>
            <person name="Rast P."/>
            <person name="Oberbeckmann S."/>
            <person name="Bunk B."/>
            <person name="Jeske O."/>
            <person name="Meyerdierks A."/>
            <person name="Storesund J.E."/>
            <person name="Kallscheuer N."/>
            <person name="Luecker S."/>
            <person name="Lage O.M."/>
            <person name="Pohl T."/>
            <person name="Merkel B.J."/>
            <person name="Hornburger P."/>
            <person name="Mueller R.-W."/>
            <person name="Bruemmer F."/>
            <person name="Labrenz M."/>
            <person name="Spormann A.M."/>
            <person name="Op den Camp H."/>
            <person name="Overmann J."/>
            <person name="Amann R."/>
            <person name="Jetten M.S.M."/>
            <person name="Mascher T."/>
            <person name="Medema M.H."/>
            <person name="Devos D.P."/>
            <person name="Kaster A.-K."/>
            <person name="Ovreas L."/>
            <person name="Rohde M."/>
            <person name="Galperin M.Y."/>
            <person name="Jogler C."/>
        </authorList>
    </citation>
    <scope>NUCLEOTIDE SEQUENCE [LARGE SCALE GENOMIC DNA]</scope>
    <source>
        <strain evidence="2 3">Pan44</strain>
    </source>
</reference>
<name>A0A517S9M3_9PLAN</name>
<evidence type="ECO:0000256" key="1">
    <source>
        <dbReference type="SAM" id="Coils"/>
    </source>
</evidence>
<dbReference type="RefSeq" id="WP_145027461.1">
    <property type="nucleotide sequence ID" value="NZ_CP036271.1"/>
</dbReference>
<proteinExistence type="predicted"/>
<evidence type="ECO:0000313" key="3">
    <source>
        <dbReference type="Proteomes" id="UP000315700"/>
    </source>
</evidence>
<keyword evidence="3" id="KW-1185">Reference proteome</keyword>
<sequence length="109" mass="12266">MKTDSPTIAFRVTPEVAQQIDTLRLPLKLSRGEWVRLAAVTQLQQTDVALLSDQIDEMRQAVASLNDDLQELARKLAKTAYLILTNERLSPDEAKSVIRRYLTSEEGTP</sequence>
<dbReference type="EMBL" id="CP036271">
    <property type="protein sequence ID" value="QDT52802.1"/>
    <property type="molecule type" value="Genomic_DNA"/>
</dbReference>
<protein>
    <submittedName>
        <fullName evidence="2">Uncharacterized protein</fullName>
    </submittedName>
</protein>
<keyword evidence="1" id="KW-0175">Coiled coil</keyword>
<evidence type="ECO:0000313" key="2">
    <source>
        <dbReference type="EMBL" id="QDT52802.1"/>
    </source>
</evidence>
<feature type="coiled-coil region" evidence="1">
    <location>
        <begin position="48"/>
        <end position="75"/>
    </location>
</feature>
<gene>
    <name evidence="2" type="ORF">Pan44_08140</name>
</gene>
<dbReference type="AlphaFoldDB" id="A0A517S9M3"/>
<accession>A0A517S9M3</accession>
<dbReference type="InParanoid" id="A0A517S9M3"/>
<dbReference type="Proteomes" id="UP000315700">
    <property type="component" value="Chromosome"/>
</dbReference>
<dbReference type="KEGG" id="ccos:Pan44_08140"/>